<evidence type="ECO:0000256" key="9">
    <source>
        <dbReference type="ARBA" id="ARBA00023170"/>
    </source>
</evidence>
<dbReference type="OMA" id="SSHRECI"/>
<dbReference type="InterPro" id="IPR023415">
    <property type="entry name" value="LDLR_class-A_CS"/>
</dbReference>
<dbReference type="GO" id="GO:0043235">
    <property type="term" value="C:receptor complex"/>
    <property type="evidence" value="ECO:0007669"/>
    <property type="project" value="TreeGrafter"/>
</dbReference>
<feature type="disulfide bond" evidence="11">
    <location>
        <begin position="331"/>
        <end position="343"/>
    </location>
</feature>
<dbReference type="PRINTS" id="PR00261">
    <property type="entry name" value="LDLRECEPTOR"/>
</dbReference>
<dbReference type="PROSITE" id="PS50068">
    <property type="entry name" value="LDLRA_2"/>
    <property type="match status" value="8"/>
</dbReference>
<comment type="caution">
    <text evidence="13">The sequence shown here is derived from an EMBL/GenBank/DDBJ whole genome shotgun (WGS) entry which is preliminary data.</text>
</comment>
<proteinExistence type="inferred from homology"/>
<feature type="disulfide bond" evidence="11">
    <location>
        <begin position="311"/>
        <end position="326"/>
    </location>
</feature>
<sequence length="373" mass="41072">MGCSSTSVFKRLLGRLVVLAAVIATAESYALSETVNDREPCSVHQFQCLTSDACIPKEWRCDGDRDCSDGSDENNCTAPCTERQFLCGDGFCVGRRYICDGNRDCADGSDEANCTHITACSHKEFACANGTCVPNCWLCDGYNDCADGSDEEVGNCRNITTSCRRGLLRCRLPNGGVRTVPIAWVCDGDKDCPNGYDEENCVKRTCTEAEFTCRNGDCIKREYRCDGGGDCKDRSDEEDCESATCREIEFRCKSGQCIPNEHTCDLDHDCSDRSDEDEAICPKGPTGCPPKQFACKPHNGNITCVRMSFRCDEEKDCPDGSDEEDCEGGTCAEEEFRCRNGGCIPREQRCNGTRDCSDGSDEGDCNELRMTFF</sequence>
<keyword evidence="4 12" id="KW-0732">Signal</keyword>
<accession>A0A9J6FQG2</accession>
<comment type="subcellular location">
    <subcellularLocation>
        <location evidence="1">Membrane</location>
        <topology evidence="1">Single-pass membrane protein</topology>
    </subcellularLocation>
</comment>
<dbReference type="GO" id="GO:0042562">
    <property type="term" value="F:hormone binding"/>
    <property type="evidence" value="ECO:0007669"/>
    <property type="project" value="TreeGrafter"/>
</dbReference>
<feature type="disulfide bond" evidence="11">
    <location>
        <begin position="120"/>
        <end position="132"/>
    </location>
</feature>
<evidence type="ECO:0000256" key="1">
    <source>
        <dbReference type="ARBA" id="ARBA00004167"/>
    </source>
</evidence>
<dbReference type="PANTHER" id="PTHR22722">
    <property type="entry name" value="LOW-DENSITY LIPOPROTEIN RECEPTOR-RELATED PROTEIN 2-RELATED"/>
    <property type="match status" value="1"/>
</dbReference>
<organism evidence="13 14">
    <name type="scientific">Haemaphysalis longicornis</name>
    <name type="common">Bush tick</name>
    <dbReference type="NCBI Taxonomy" id="44386"/>
    <lineage>
        <taxon>Eukaryota</taxon>
        <taxon>Metazoa</taxon>
        <taxon>Ecdysozoa</taxon>
        <taxon>Arthropoda</taxon>
        <taxon>Chelicerata</taxon>
        <taxon>Arachnida</taxon>
        <taxon>Acari</taxon>
        <taxon>Parasitiformes</taxon>
        <taxon>Ixodida</taxon>
        <taxon>Ixodoidea</taxon>
        <taxon>Ixodidae</taxon>
        <taxon>Haemaphysalinae</taxon>
        <taxon>Haemaphysalis</taxon>
    </lineage>
</organism>
<evidence type="ECO:0008006" key="15">
    <source>
        <dbReference type="Google" id="ProtNLM"/>
    </source>
</evidence>
<dbReference type="GO" id="GO:0006898">
    <property type="term" value="P:receptor-mediated endocytosis"/>
    <property type="evidence" value="ECO:0007669"/>
    <property type="project" value="TreeGrafter"/>
</dbReference>
<feature type="disulfide bond" evidence="11">
    <location>
        <begin position="245"/>
        <end position="257"/>
    </location>
</feature>
<keyword evidence="6" id="KW-1133">Transmembrane helix</keyword>
<feature type="chain" id="PRO_5039906583" description="Low-density lipoprotein receptor" evidence="12">
    <location>
        <begin position="29"/>
        <end position="373"/>
    </location>
</feature>
<evidence type="ECO:0000313" key="14">
    <source>
        <dbReference type="Proteomes" id="UP000821853"/>
    </source>
</evidence>
<gene>
    <name evidence="13" type="ORF">HPB48_021572</name>
</gene>
<feature type="disulfide bond" evidence="11">
    <location>
        <begin position="206"/>
        <end position="218"/>
    </location>
</feature>
<feature type="disulfide bond" evidence="11">
    <location>
        <begin position="99"/>
        <end position="114"/>
    </location>
</feature>
<dbReference type="Gene3D" id="4.10.400.10">
    <property type="entry name" value="Low-density Lipoprotein Receptor"/>
    <property type="match status" value="8"/>
</dbReference>
<evidence type="ECO:0000256" key="4">
    <source>
        <dbReference type="ARBA" id="ARBA00022729"/>
    </source>
</evidence>
<dbReference type="OrthoDB" id="9978656at2759"/>
<dbReference type="FunFam" id="4.10.400.10:FF:000002">
    <property type="entry name" value="Low-density lipoprotein receptor-related protein 1"/>
    <property type="match status" value="2"/>
</dbReference>
<dbReference type="InterPro" id="IPR002172">
    <property type="entry name" value="LDrepeatLR_classA_rpt"/>
</dbReference>
<keyword evidence="8 11" id="KW-1015">Disulfide bond</keyword>
<keyword evidence="9" id="KW-0675">Receptor</keyword>
<feature type="disulfide bond" evidence="11">
    <location>
        <begin position="87"/>
        <end position="105"/>
    </location>
</feature>
<evidence type="ECO:0000256" key="5">
    <source>
        <dbReference type="ARBA" id="ARBA00022737"/>
    </source>
</evidence>
<dbReference type="SMART" id="SM00192">
    <property type="entry name" value="LDLa"/>
    <property type="match status" value="8"/>
</dbReference>
<evidence type="ECO:0000256" key="2">
    <source>
        <dbReference type="ARBA" id="ARBA00009939"/>
    </source>
</evidence>
<evidence type="ECO:0000256" key="10">
    <source>
        <dbReference type="ARBA" id="ARBA00023180"/>
    </source>
</evidence>
<feature type="disulfide bond" evidence="11">
    <location>
        <begin position="213"/>
        <end position="231"/>
    </location>
</feature>
<feature type="disulfide bond" evidence="11">
    <location>
        <begin position="61"/>
        <end position="76"/>
    </location>
</feature>
<keyword evidence="5" id="KW-0677">Repeat</keyword>
<evidence type="ECO:0000256" key="8">
    <source>
        <dbReference type="ARBA" id="ARBA00023157"/>
    </source>
</evidence>
<dbReference type="GO" id="GO:0016324">
    <property type="term" value="C:apical plasma membrane"/>
    <property type="evidence" value="ECO:0007669"/>
    <property type="project" value="TreeGrafter"/>
</dbReference>
<dbReference type="VEuPathDB" id="VectorBase:HLOH_055454"/>
<keyword evidence="10" id="KW-0325">Glycoprotein</keyword>
<feature type="disulfide bond" evidence="11">
    <location>
        <begin position="186"/>
        <end position="201"/>
    </location>
</feature>
<dbReference type="InterPro" id="IPR036055">
    <property type="entry name" value="LDL_receptor-like_sf"/>
</dbReference>
<dbReference type="Proteomes" id="UP000821853">
    <property type="component" value="Chromosome 10"/>
</dbReference>
<evidence type="ECO:0000256" key="11">
    <source>
        <dbReference type="PROSITE-ProRule" id="PRU00124"/>
    </source>
</evidence>
<reference evidence="13 14" key="1">
    <citation type="journal article" date="2020" name="Cell">
        <title>Large-Scale Comparative Analyses of Tick Genomes Elucidate Their Genetic Diversity and Vector Capacities.</title>
        <authorList>
            <consortium name="Tick Genome and Microbiome Consortium (TIGMIC)"/>
            <person name="Jia N."/>
            <person name="Wang J."/>
            <person name="Shi W."/>
            <person name="Du L."/>
            <person name="Sun Y."/>
            <person name="Zhan W."/>
            <person name="Jiang J.F."/>
            <person name="Wang Q."/>
            <person name="Zhang B."/>
            <person name="Ji P."/>
            <person name="Bell-Sakyi L."/>
            <person name="Cui X.M."/>
            <person name="Yuan T.T."/>
            <person name="Jiang B.G."/>
            <person name="Yang W.F."/>
            <person name="Lam T.T."/>
            <person name="Chang Q.C."/>
            <person name="Ding S.J."/>
            <person name="Wang X.J."/>
            <person name="Zhu J.G."/>
            <person name="Ruan X.D."/>
            <person name="Zhao L."/>
            <person name="Wei J.T."/>
            <person name="Ye R.Z."/>
            <person name="Que T.C."/>
            <person name="Du C.H."/>
            <person name="Zhou Y.H."/>
            <person name="Cheng J.X."/>
            <person name="Dai P.F."/>
            <person name="Guo W.B."/>
            <person name="Han X.H."/>
            <person name="Huang E.J."/>
            <person name="Li L.F."/>
            <person name="Wei W."/>
            <person name="Gao Y.C."/>
            <person name="Liu J.Z."/>
            <person name="Shao H.Z."/>
            <person name="Wang X."/>
            <person name="Wang C.C."/>
            <person name="Yang T.C."/>
            <person name="Huo Q.B."/>
            <person name="Li W."/>
            <person name="Chen H.Y."/>
            <person name="Chen S.E."/>
            <person name="Zhou L.G."/>
            <person name="Ni X.B."/>
            <person name="Tian J.H."/>
            <person name="Sheng Y."/>
            <person name="Liu T."/>
            <person name="Pan Y.S."/>
            <person name="Xia L.Y."/>
            <person name="Li J."/>
            <person name="Zhao F."/>
            <person name="Cao W.C."/>
        </authorList>
    </citation>
    <scope>NUCLEOTIDE SEQUENCE [LARGE SCALE GENOMIC DNA]</scope>
    <source>
        <strain evidence="13">HaeL-2018</strain>
    </source>
</reference>
<dbReference type="AlphaFoldDB" id="A0A9J6FQG2"/>
<evidence type="ECO:0000256" key="12">
    <source>
        <dbReference type="SAM" id="SignalP"/>
    </source>
</evidence>
<dbReference type="FunFam" id="4.10.400.10:FF:000034">
    <property type="entry name" value="Low-density lipoprotein receptor-related protein 2"/>
    <property type="match status" value="2"/>
</dbReference>
<name>A0A9J6FQG2_HAELO</name>
<dbReference type="Pfam" id="PF00057">
    <property type="entry name" value="Ldl_recept_a"/>
    <property type="match status" value="8"/>
</dbReference>
<keyword evidence="14" id="KW-1185">Reference proteome</keyword>
<feature type="disulfide bond" evidence="11">
    <location>
        <begin position="338"/>
        <end position="356"/>
    </location>
</feature>
<feature type="disulfide bond" evidence="11">
    <location>
        <begin position="252"/>
        <end position="270"/>
    </location>
</feature>
<dbReference type="PANTHER" id="PTHR22722:SF14">
    <property type="entry name" value="MEGALIN, ISOFORM A"/>
    <property type="match status" value="1"/>
</dbReference>
<comment type="similarity">
    <text evidence="2">Belongs to the LDLR family.</text>
</comment>
<evidence type="ECO:0000256" key="7">
    <source>
        <dbReference type="ARBA" id="ARBA00023136"/>
    </source>
</evidence>
<feature type="disulfide bond" evidence="11">
    <location>
        <begin position="350"/>
        <end position="365"/>
    </location>
</feature>
<feature type="disulfide bond" evidence="11">
    <location>
        <begin position="127"/>
        <end position="145"/>
    </location>
</feature>
<dbReference type="EMBL" id="JABSTR010000002">
    <property type="protein sequence ID" value="KAH9364316.1"/>
    <property type="molecule type" value="Genomic_DNA"/>
</dbReference>
<dbReference type="InterPro" id="IPR051221">
    <property type="entry name" value="LDLR-related"/>
</dbReference>
<dbReference type="SUPFAM" id="SSF57424">
    <property type="entry name" value="LDL receptor-like module"/>
    <property type="match status" value="8"/>
</dbReference>
<evidence type="ECO:0000256" key="3">
    <source>
        <dbReference type="ARBA" id="ARBA00022692"/>
    </source>
</evidence>
<protein>
    <recommendedName>
        <fullName evidence="15">Low-density lipoprotein receptor</fullName>
    </recommendedName>
</protein>
<comment type="caution">
    <text evidence="11">Lacks conserved residue(s) required for the propagation of feature annotation.</text>
</comment>
<dbReference type="FunFam" id="4.10.400.10:FF:000024">
    <property type="entry name" value="Low-density lipoprotein RecePtor related"/>
    <property type="match status" value="1"/>
</dbReference>
<dbReference type="PROSITE" id="PS01209">
    <property type="entry name" value="LDLRA_1"/>
    <property type="match status" value="3"/>
</dbReference>
<dbReference type="CDD" id="cd00112">
    <property type="entry name" value="LDLa"/>
    <property type="match status" value="8"/>
</dbReference>
<feature type="disulfide bond" evidence="11">
    <location>
        <begin position="225"/>
        <end position="240"/>
    </location>
</feature>
<evidence type="ECO:0000256" key="6">
    <source>
        <dbReference type="ARBA" id="ARBA00022989"/>
    </source>
</evidence>
<keyword evidence="7" id="KW-0472">Membrane</keyword>
<feature type="disulfide bond" evidence="11">
    <location>
        <begin position="80"/>
        <end position="92"/>
    </location>
</feature>
<keyword evidence="3" id="KW-0812">Transmembrane</keyword>
<feature type="signal peptide" evidence="12">
    <location>
        <begin position="1"/>
        <end position="28"/>
    </location>
</feature>
<evidence type="ECO:0000313" key="13">
    <source>
        <dbReference type="EMBL" id="KAH9364316.1"/>
    </source>
</evidence>